<reference evidence="1" key="2">
    <citation type="journal article" date="2007" name="Science">
        <title>Draft genome sequence of the sexually transmitted pathogen Trichomonas vaginalis.</title>
        <authorList>
            <person name="Carlton J.M."/>
            <person name="Hirt R.P."/>
            <person name="Silva J.C."/>
            <person name="Delcher A.L."/>
            <person name="Schatz M."/>
            <person name="Zhao Q."/>
            <person name="Wortman J.R."/>
            <person name="Bidwell S.L."/>
            <person name="Alsmark U.C.M."/>
            <person name="Besteiro S."/>
            <person name="Sicheritz-Ponten T."/>
            <person name="Noel C.J."/>
            <person name="Dacks J.B."/>
            <person name="Foster P.G."/>
            <person name="Simillion C."/>
            <person name="Van de Peer Y."/>
            <person name="Miranda-Saavedra D."/>
            <person name="Barton G.J."/>
            <person name="Westrop G.D."/>
            <person name="Mueller S."/>
            <person name="Dessi D."/>
            <person name="Fiori P.L."/>
            <person name="Ren Q."/>
            <person name="Paulsen I."/>
            <person name="Zhang H."/>
            <person name="Bastida-Corcuera F.D."/>
            <person name="Simoes-Barbosa A."/>
            <person name="Brown M.T."/>
            <person name="Hayes R.D."/>
            <person name="Mukherjee M."/>
            <person name="Okumura C.Y."/>
            <person name="Schneider R."/>
            <person name="Smith A.J."/>
            <person name="Vanacova S."/>
            <person name="Villalvazo M."/>
            <person name="Haas B.J."/>
            <person name="Pertea M."/>
            <person name="Feldblyum T.V."/>
            <person name="Utterback T.R."/>
            <person name="Shu C.L."/>
            <person name="Osoegawa K."/>
            <person name="de Jong P.J."/>
            <person name="Hrdy I."/>
            <person name="Horvathova L."/>
            <person name="Zubacova Z."/>
            <person name="Dolezal P."/>
            <person name="Malik S.B."/>
            <person name="Logsdon J.M. Jr."/>
            <person name="Henze K."/>
            <person name="Gupta A."/>
            <person name="Wang C.C."/>
            <person name="Dunne R.L."/>
            <person name="Upcroft J.A."/>
            <person name="Upcroft P."/>
            <person name="White O."/>
            <person name="Salzberg S.L."/>
            <person name="Tang P."/>
            <person name="Chiu C.-H."/>
            <person name="Lee Y.-S."/>
            <person name="Embley T.M."/>
            <person name="Coombs G.H."/>
            <person name="Mottram J.C."/>
            <person name="Tachezy J."/>
            <person name="Fraser-Liggett C.M."/>
            <person name="Johnson P.J."/>
        </authorList>
    </citation>
    <scope>NUCLEOTIDE SEQUENCE [LARGE SCALE GENOMIC DNA]</scope>
    <source>
        <strain evidence="1">G3</strain>
    </source>
</reference>
<dbReference type="VEuPathDB" id="TrichDB:TVAG_507810"/>
<gene>
    <name evidence="1" type="ORF">TVAG_511780</name>
</gene>
<dbReference type="KEGG" id="tva:4733102"/>
<sequence length="288" mass="33136">MISTYIQNNPLLSLAEARQYSNQLIFEYNSSHDDTIDISPQTIAKLYYEIRPKIKLSENELIKKLLEKYNSTDYYITQYYSSSDDTNYYFFGLPAFIKRAKTCNHLFIDGTFRIVPIKLANGQLLNLLVYDEATNLYLPFLHVLMTGRSSLNYDTVFNLMITCPLISISLGKYKIITSDFENALMKSIKSKVNDETTVTGCIFHYIAALVKNFKKLCDENDVCAKSLLKLLCACPFVPIEVFEIICKKLDAIKEINDFAKYFLNTWGKKYDVINKLKVSDMIFSNNGV</sequence>
<proteinExistence type="predicted"/>
<reference evidence="1" key="1">
    <citation type="submission" date="2006-10" db="EMBL/GenBank/DDBJ databases">
        <authorList>
            <person name="Amadeo P."/>
            <person name="Zhao Q."/>
            <person name="Wortman J."/>
            <person name="Fraser-Liggett C."/>
            <person name="Carlton J."/>
        </authorList>
    </citation>
    <scope>NUCLEOTIDE SEQUENCE</scope>
    <source>
        <strain evidence="1">G3</strain>
    </source>
</reference>
<organism evidence="1 2">
    <name type="scientific">Trichomonas vaginalis (strain ATCC PRA-98 / G3)</name>
    <dbReference type="NCBI Taxonomy" id="412133"/>
    <lineage>
        <taxon>Eukaryota</taxon>
        <taxon>Metamonada</taxon>
        <taxon>Parabasalia</taxon>
        <taxon>Trichomonadida</taxon>
        <taxon>Trichomonadidae</taxon>
        <taxon>Trichomonas</taxon>
    </lineage>
</organism>
<dbReference type="EMBL" id="DS125934">
    <property type="protein sequence ID" value="EAX75702.1"/>
    <property type="molecule type" value="Genomic_DNA"/>
</dbReference>
<dbReference type="Proteomes" id="UP000001542">
    <property type="component" value="Unassembled WGS sequence"/>
</dbReference>
<protein>
    <recommendedName>
        <fullName evidence="3">MULE transposase domain-containing protein</fullName>
    </recommendedName>
</protein>
<dbReference type="OrthoDB" id="90756at2759"/>
<keyword evidence="2" id="KW-1185">Reference proteome</keyword>
<name>A2H4G5_TRIV3</name>
<dbReference type="AlphaFoldDB" id="A2H4G5"/>
<dbReference type="VEuPathDB" id="TrichDB:TVAGG3_0832540"/>
<dbReference type="RefSeq" id="XP_001288632.1">
    <property type="nucleotide sequence ID" value="XM_001288631.1"/>
</dbReference>
<evidence type="ECO:0000313" key="2">
    <source>
        <dbReference type="Proteomes" id="UP000001542"/>
    </source>
</evidence>
<dbReference type="InParanoid" id="A2H4G5"/>
<feature type="non-terminal residue" evidence="1">
    <location>
        <position position="288"/>
    </location>
</feature>
<evidence type="ECO:0000313" key="1">
    <source>
        <dbReference type="EMBL" id="EAX75702.1"/>
    </source>
</evidence>
<evidence type="ECO:0008006" key="3">
    <source>
        <dbReference type="Google" id="ProtNLM"/>
    </source>
</evidence>
<accession>A2H4G5</accession>